<gene>
    <name evidence="1" type="ORF">UFOPK1591_01172</name>
</gene>
<name>A0A6J6E0B3_9ZZZZ</name>
<sequence>MQVDAFEKEEREEEPALALHNPGFEAVLLGSRFWSKSNGVVLDVWVGIHLVGVLVVSRVLAHPPAVAHANDERGE</sequence>
<accession>A0A6J6E0B3</accession>
<protein>
    <submittedName>
        <fullName evidence="1">Unannotated protein</fullName>
    </submittedName>
</protein>
<dbReference type="AlphaFoldDB" id="A0A6J6E0B3"/>
<proteinExistence type="predicted"/>
<reference evidence="1" key="1">
    <citation type="submission" date="2020-05" db="EMBL/GenBank/DDBJ databases">
        <authorList>
            <person name="Chiriac C."/>
            <person name="Salcher M."/>
            <person name="Ghai R."/>
            <person name="Kavagutti S V."/>
        </authorList>
    </citation>
    <scope>NUCLEOTIDE SEQUENCE</scope>
</reference>
<dbReference type="EMBL" id="CAEZTD010000103">
    <property type="protein sequence ID" value="CAB4568635.1"/>
    <property type="molecule type" value="Genomic_DNA"/>
</dbReference>
<organism evidence="1">
    <name type="scientific">freshwater metagenome</name>
    <dbReference type="NCBI Taxonomy" id="449393"/>
    <lineage>
        <taxon>unclassified sequences</taxon>
        <taxon>metagenomes</taxon>
        <taxon>ecological metagenomes</taxon>
    </lineage>
</organism>
<evidence type="ECO:0000313" key="1">
    <source>
        <dbReference type="EMBL" id="CAB4568635.1"/>
    </source>
</evidence>